<dbReference type="Gene3D" id="3.30.559.30">
    <property type="entry name" value="Nonribosomal peptide synthetase, condensation domain"/>
    <property type="match status" value="1"/>
</dbReference>
<dbReference type="PANTHER" id="PTHR31650:SF1">
    <property type="entry name" value="WAX ESTER SYNTHASE_DIACYLGLYCEROL ACYLTRANSFERASE 4-RELATED"/>
    <property type="match status" value="1"/>
</dbReference>
<evidence type="ECO:0000256" key="4">
    <source>
        <dbReference type="ARBA" id="ARBA00013244"/>
    </source>
</evidence>
<sequence length="508" mass="56230">MRQLSELDASFLYLESETTPMHIGGVYLFDASGLKAPLAFSTFVSYLRSRLHVVPLFRQKLKEIPLRLGRPYWIDDPGFSIERHLAYVNLGEHGKQASLMALASRIMEEPLKRDRPLWHITFVDGFRIDDPEGEKQGFALIVKLHHAAIDAFSGEEIMGKLLEYTPEPRPIAPPRPWLARPEPSEERVFLQAGANMLKTPMQVASLAYSAAEATARGLVKKQLQKLPVPFPLFTAPHSPFNRQITANRRIVSASVSLSRLKAIKASLGDVTLNDVVLGLCAETLHRYLEQQGGDTDKSLVAMTPISVRSSSLRRATGNQMSAMLLDLATSEPNPAARIRRIHQNAVESEPYREAIAADRLTELLPSTLLALSARLYSELQVAQRYHPLFNLPITNVPGPQVPLFLQGARLVRQYNTAPLFDSLGLVIVAVSYQGQLTLNFTLCPDVVPDGDILNELVEQSLGGIEECLPDLGPDQGLETPNGNSQNLTDEVLGVLEGMLKGGLQRFRR</sequence>
<dbReference type="PANTHER" id="PTHR31650">
    <property type="entry name" value="O-ACYLTRANSFERASE (WSD1-LIKE) FAMILY PROTEIN"/>
    <property type="match status" value="1"/>
</dbReference>
<gene>
    <name evidence="13" type="ORF">YBY_07260</name>
</gene>
<dbReference type="InterPro" id="IPR004255">
    <property type="entry name" value="O-acyltransferase_WSD1_N"/>
</dbReference>
<dbReference type="InterPro" id="IPR023213">
    <property type="entry name" value="CAT-like_dom_sf"/>
</dbReference>
<dbReference type="EMBL" id="AP019537">
    <property type="protein sequence ID" value="BBJ02878.1"/>
    <property type="molecule type" value="Genomic_DNA"/>
</dbReference>
<dbReference type="GO" id="GO:0001666">
    <property type="term" value="P:response to hypoxia"/>
    <property type="evidence" value="ECO:0007669"/>
    <property type="project" value="TreeGrafter"/>
</dbReference>
<evidence type="ECO:0000313" key="13">
    <source>
        <dbReference type="EMBL" id="BBJ02878.1"/>
    </source>
</evidence>
<dbReference type="Pfam" id="PF06974">
    <property type="entry name" value="WS_DGAT_C"/>
    <property type="match status" value="1"/>
</dbReference>
<keyword evidence="6 13" id="KW-0808">Transferase</keyword>
<dbReference type="GO" id="GO:0006071">
    <property type="term" value="P:glycerol metabolic process"/>
    <property type="evidence" value="ECO:0007669"/>
    <property type="project" value="UniProtKB-KW"/>
</dbReference>
<evidence type="ECO:0000256" key="6">
    <source>
        <dbReference type="ARBA" id="ARBA00022679"/>
    </source>
</evidence>
<comment type="catalytic activity">
    <reaction evidence="10">
        <text>an acyl-CoA + a 1,2-diacyl-sn-glycerol = a triacyl-sn-glycerol + CoA</text>
        <dbReference type="Rhea" id="RHEA:10868"/>
        <dbReference type="ChEBI" id="CHEBI:17815"/>
        <dbReference type="ChEBI" id="CHEBI:57287"/>
        <dbReference type="ChEBI" id="CHEBI:58342"/>
        <dbReference type="ChEBI" id="CHEBI:64615"/>
        <dbReference type="EC" id="2.3.1.20"/>
    </reaction>
</comment>
<name>A0A455WBQ9_MARNT</name>
<dbReference type="Pfam" id="PF03007">
    <property type="entry name" value="WS_DGAT_cat"/>
    <property type="match status" value="1"/>
</dbReference>
<keyword evidence="8" id="KW-0443">Lipid metabolism</keyword>
<evidence type="ECO:0000256" key="7">
    <source>
        <dbReference type="ARBA" id="ARBA00022798"/>
    </source>
</evidence>
<keyword evidence="7" id="KW-0319">Glycerol metabolism</keyword>
<dbReference type="InterPro" id="IPR014292">
    <property type="entry name" value="Acyl_transf_WS/DGAT"/>
</dbReference>
<feature type="domain" description="O-acyltransferase WSD1-like N-terminal" evidence="11">
    <location>
        <begin position="4"/>
        <end position="276"/>
    </location>
</feature>
<dbReference type="InterPro" id="IPR045034">
    <property type="entry name" value="O-acyltransferase_WSD1-like"/>
</dbReference>
<organism evidence="13">
    <name type="scientific">Marinobacter nauticus</name>
    <name type="common">Marinobacter hydrocarbonoclasticus</name>
    <name type="synonym">Marinobacter aquaeolei</name>
    <dbReference type="NCBI Taxonomy" id="2743"/>
    <lineage>
        <taxon>Bacteria</taxon>
        <taxon>Pseudomonadati</taxon>
        <taxon>Pseudomonadota</taxon>
        <taxon>Gammaproteobacteria</taxon>
        <taxon>Pseudomonadales</taxon>
        <taxon>Marinobacteraceae</taxon>
        <taxon>Marinobacter</taxon>
    </lineage>
</organism>
<evidence type="ECO:0000259" key="12">
    <source>
        <dbReference type="Pfam" id="PF06974"/>
    </source>
</evidence>
<dbReference type="EC" id="2.3.1.20" evidence="4"/>
<keyword evidence="5" id="KW-0444">Lipid biosynthesis</keyword>
<accession>A0A455WBQ9</accession>
<proteinExistence type="inferred from homology"/>
<comment type="pathway">
    <text evidence="1">Glycerolipid metabolism; triacylglycerol biosynthesis.</text>
</comment>
<evidence type="ECO:0000256" key="2">
    <source>
        <dbReference type="ARBA" id="ARBA00005189"/>
    </source>
</evidence>
<evidence type="ECO:0000256" key="9">
    <source>
        <dbReference type="ARBA" id="ARBA00023315"/>
    </source>
</evidence>
<evidence type="ECO:0000256" key="3">
    <source>
        <dbReference type="ARBA" id="ARBA00009587"/>
    </source>
</evidence>
<dbReference type="GO" id="GO:0071731">
    <property type="term" value="P:response to nitric oxide"/>
    <property type="evidence" value="ECO:0007669"/>
    <property type="project" value="TreeGrafter"/>
</dbReference>
<protein>
    <recommendedName>
        <fullName evidence="4">diacylglycerol O-acyltransferase</fullName>
        <ecNumber evidence="4">2.3.1.20</ecNumber>
    </recommendedName>
</protein>
<dbReference type="GO" id="GO:0005886">
    <property type="term" value="C:plasma membrane"/>
    <property type="evidence" value="ECO:0007669"/>
    <property type="project" value="TreeGrafter"/>
</dbReference>
<feature type="domain" description="O-acyltransferase WSD1 C-terminal" evidence="12">
    <location>
        <begin position="317"/>
        <end position="464"/>
    </location>
</feature>
<evidence type="ECO:0000256" key="10">
    <source>
        <dbReference type="ARBA" id="ARBA00048109"/>
    </source>
</evidence>
<dbReference type="SUPFAM" id="SSF52777">
    <property type="entry name" value="CoA-dependent acyltransferases"/>
    <property type="match status" value="2"/>
</dbReference>
<dbReference type="GO" id="GO:0019432">
    <property type="term" value="P:triglyceride biosynthetic process"/>
    <property type="evidence" value="ECO:0007669"/>
    <property type="project" value="UniProtKB-UniPathway"/>
</dbReference>
<dbReference type="UniPathway" id="UPA00282"/>
<comment type="pathway">
    <text evidence="2">Lipid metabolism.</text>
</comment>
<comment type="similarity">
    <text evidence="3">Belongs to the long-chain O-acyltransferase family.</text>
</comment>
<dbReference type="InterPro" id="IPR009721">
    <property type="entry name" value="O-acyltransferase_WSD1_C"/>
</dbReference>
<evidence type="ECO:0000259" key="11">
    <source>
        <dbReference type="Pfam" id="PF03007"/>
    </source>
</evidence>
<dbReference type="Gene3D" id="3.30.559.10">
    <property type="entry name" value="Chloramphenicol acetyltransferase-like domain"/>
    <property type="match status" value="1"/>
</dbReference>
<evidence type="ECO:0000256" key="8">
    <source>
        <dbReference type="ARBA" id="ARBA00023098"/>
    </source>
</evidence>
<dbReference type="NCBIfam" id="TIGR02946">
    <property type="entry name" value="acyl_WS_DGAT"/>
    <property type="match status" value="1"/>
</dbReference>
<dbReference type="GO" id="GO:0051701">
    <property type="term" value="P:biological process involved in interaction with host"/>
    <property type="evidence" value="ECO:0007669"/>
    <property type="project" value="TreeGrafter"/>
</dbReference>
<evidence type="ECO:0000256" key="1">
    <source>
        <dbReference type="ARBA" id="ARBA00004771"/>
    </source>
</evidence>
<evidence type="ECO:0000256" key="5">
    <source>
        <dbReference type="ARBA" id="ARBA00022516"/>
    </source>
</evidence>
<dbReference type="GO" id="GO:0004144">
    <property type="term" value="F:diacylglycerol O-acyltransferase activity"/>
    <property type="evidence" value="ECO:0007669"/>
    <property type="project" value="UniProtKB-EC"/>
</dbReference>
<keyword evidence="9 13" id="KW-0012">Acyltransferase</keyword>
<reference evidence="13" key="1">
    <citation type="submission" date="2019-03" db="EMBL/GenBank/DDBJ databases">
        <title>Whole genome analysis of nitrate-reducing bacteria Marinobacter hydrocarbonoclasticus YB03.</title>
        <authorList>
            <person name="Azam A.H."/>
            <person name="Yuk S.R."/>
            <person name="Kamarisima K."/>
            <person name="Miyanaga K."/>
            <person name="Tanji Y."/>
        </authorList>
    </citation>
    <scope>NUCLEOTIDE SEQUENCE</scope>
    <source>
        <strain evidence="13">YB03</strain>
    </source>
</reference>
<dbReference type="AlphaFoldDB" id="A0A455WBQ9"/>